<comment type="caution">
    <text evidence="2">The sequence shown here is derived from an EMBL/GenBank/DDBJ whole genome shotgun (WGS) entry which is preliminary data.</text>
</comment>
<keyword evidence="3" id="KW-1185">Reference proteome</keyword>
<dbReference type="Proteomes" id="UP001500238">
    <property type="component" value="Unassembled WGS sequence"/>
</dbReference>
<name>A0ABN1HMY5_9SPHN</name>
<sequence>MTGRKGARWTQEADAELRRRVASREPVTVIAREMGRTQDAIRGRAAMLRIALPSTMRPWRETVKRGPRMPRSIPQPTGEE</sequence>
<protein>
    <recommendedName>
        <fullName evidence="4">AsnC family protein</fullName>
    </recommendedName>
</protein>
<evidence type="ECO:0000313" key="2">
    <source>
        <dbReference type="EMBL" id="GAA0659859.1"/>
    </source>
</evidence>
<proteinExistence type="predicted"/>
<organism evidence="2 3">
    <name type="scientific">Sphingomonas insulae</name>
    <dbReference type="NCBI Taxonomy" id="424800"/>
    <lineage>
        <taxon>Bacteria</taxon>
        <taxon>Pseudomonadati</taxon>
        <taxon>Pseudomonadota</taxon>
        <taxon>Alphaproteobacteria</taxon>
        <taxon>Sphingomonadales</taxon>
        <taxon>Sphingomonadaceae</taxon>
        <taxon>Sphingomonas</taxon>
    </lineage>
</organism>
<dbReference type="EMBL" id="BAAAES010000003">
    <property type="protein sequence ID" value="GAA0659859.1"/>
    <property type="molecule type" value="Genomic_DNA"/>
</dbReference>
<gene>
    <name evidence="2" type="ORF">GCM10009102_05400</name>
</gene>
<feature type="region of interest" description="Disordered" evidence="1">
    <location>
        <begin position="58"/>
        <end position="80"/>
    </location>
</feature>
<reference evidence="2 3" key="1">
    <citation type="journal article" date="2019" name="Int. J. Syst. Evol. Microbiol.">
        <title>The Global Catalogue of Microorganisms (GCM) 10K type strain sequencing project: providing services to taxonomists for standard genome sequencing and annotation.</title>
        <authorList>
            <consortium name="The Broad Institute Genomics Platform"/>
            <consortium name="The Broad Institute Genome Sequencing Center for Infectious Disease"/>
            <person name="Wu L."/>
            <person name="Ma J."/>
        </authorList>
    </citation>
    <scope>NUCLEOTIDE SEQUENCE [LARGE SCALE GENOMIC DNA]</scope>
    <source>
        <strain evidence="2 3">JCM 14603</strain>
    </source>
</reference>
<accession>A0ABN1HMY5</accession>
<evidence type="ECO:0000313" key="3">
    <source>
        <dbReference type="Proteomes" id="UP001500238"/>
    </source>
</evidence>
<evidence type="ECO:0008006" key="4">
    <source>
        <dbReference type="Google" id="ProtNLM"/>
    </source>
</evidence>
<evidence type="ECO:0000256" key="1">
    <source>
        <dbReference type="SAM" id="MobiDB-lite"/>
    </source>
</evidence>
<dbReference type="RefSeq" id="WP_163960297.1">
    <property type="nucleotide sequence ID" value="NZ_BAAAES010000003.1"/>
</dbReference>